<reference evidence="11" key="1">
    <citation type="journal article" date="2024" name="Algal Res.">
        <title>Biochemical, toxicological and genomic investigation of a high-biomass producing Limnothrix strain isolated from Italian shallow drinking water reservoir.</title>
        <authorList>
            <person name="Simonazzi M."/>
            <person name="Shishido T.K."/>
            <person name="Delbaje E."/>
            <person name="Wahlsten M."/>
            <person name="Fewer D.P."/>
            <person name="Sivonen K."/>
            <person name="Pezzolesi L."/>
            <person name="Pistocchi R."/>
        </authorList>
    </citation>
    <scope>NUCLEOTIDE SEQUENCE [LARGE SCALE GENOMIC DNA]</scope>
    <source>
        <strain evidence="11">LRLZ20PSL1</strain>
    </source>
</reference>
<keyword evidence="4" id="KW-0997">Cell inner membrane</keyword>
<feature type="transmembrane region" description="Helical" evidence="8">
    <location>
        <begin position="26"/>
        <end position="49"/>
    </location>
</feature>
<feature type="transmembrane region" description="Helical" evidence="8">
    <location>
        <begin position="480"/>
        <end position="502"/>
    </location>
</feature>
<dbReference type="EMBL" id="JAZAQF010000086">
    <property type="protein sequence ID" value="MFG3819194.1"/>
    <property type="molecule type" value="Genomic_DNA"/>
</dbReference>
<organism evidence="10 11">
    <name type="scientific">Limnothrix redekei LRLZ20PSL1</name>
    <dbReference type="NCBI Taxonomy" id="3112953"/>
    <lineage>
        <taxon>Bacteria</taxon>
        <taxon>Bacillati</taxon>
        <taxon>Cyanobacteriota</taxon>
        <taxon>Cyanophyceae</taxon>
        <taxon>Pseudanabaenales</taxon>
        <taxon>Pseudanabaenaceae</taxon>
        <taxon>Limnothrix</taxon>
    </lineage>
</organism>
<comment type="similarity">
    <text evidence="8">Belongs to the binding-protein-dependent transport system permease family.</text>
</comment>
<evidence type="ECO:0000256" key="2">
    <source>
        <dbReference type="ARBA" id="ARBA00022448"/>
    </source>
</evidence>
<evidence type="ECO:0000259" key="9">
    <source>
        <dbReference type="PROSITE" id="PS50928"/>
    </source>
</evidence>
<dbReference type="PROSITE" id="PS50928">
    <property type="entry name" value="ABC_TM1"/>
    <property type="match status" value="2"/>
</dbReference>
<keyword evidence="11" id="KW-1185">Reference proteome</keyword>
<feature type="domain" description="ABC transmembrane type-1" evidence="9">
    <location>
        <begin position="70"/>
        <end position="276"/>
    </location>
</feature>
<feature type="transmembrane region" description="Helical" evidence="8">
    <location>
        <begin position="161"/>
        <end position="181"/>
    </location>
</feature>
<dbReference type="PANTHER" id="PTHR43357:SF3">
    <property type="entry name" value="FE(3+)-TRANSPORT SYSTEM PERMEASE PROTEIN FBPB 2"/>
    <property type="match status" value="1"/>
</dbReference>
<keyword evidence="2 8" id="KW-0813">Transport</keyword>
<dbReference type="CDD" id="cd06261">
    <property type="entry name" value="TM_PBP2"/>
    <property type="match status" value="2"/>
</dbReference>
<evidence type="ECO:0000313" key="11">
    <source>
        <dbReference type="Proteomes" id="UP001604335"/>
    </source>
</evidence>
<comment type="caution">
    <text evidence="10">The sequence shown here is derived from an EMBL/GenBank/DDBJ whole genome shotgun (WGS) entry which is preliminary data.</text>
</comment>
<dbReference type="PANTHER" id="PTHR43357">
    <property type="entry name" value="INNER MEMBRANE ABC TRANSPORTER PERMEASE PROTEIN YDCV"/>
    <property type="match status" value="1"/>
</dbReference>
<evidence type="ECO:0000256" key="4">
    <source>
        <dbReference type="ARBA" id="ARBA00022519"/>
    </source>
</evidence>
<dbReference type="InterPro" id="IPR000515">
    <property type="entry name" value="MetI-like"/>
</dbReference>
<feature type="transmembrane region" description="Helical" evidence="8">
    <location>
        <begin position="425"/>
        <end position="445"/>
    </location>
</feature>
<feature type="transmembrane region" description="Helical" evidence="8">
    <location>
        <begin position="538"/>
        <end position="558"/>
    </location>
</feature>
<feature type="transmembrane region" description="Helical" evidence="8">
    <location>
        <begin position="305"/>
        <end position="331"/>
    </location>
</feature>
<feature type="domain" description="ABC transmembrane type-1" evidence="9">
    <location>
        <begin position="346"/>
        <end position="554"/>
    </location>
</feature>
<feature type="transmembrane region" description="Helical" evidence="8">
    <location>
        <begin position="108"/>
        <end position="126"/>
    </location>
</feature>
<dbReference type="SUPFAM" id="SSF161098">
    <property type="entry name" value="MetI-like"/>
    <property type="match status" value="2"/>
</dbReference>
<protein>
    <submittedName>
        <fullName evidence="10">Iron ABC transporter permease</fullName>
    </submittedName>
</protein>
<dbReference type="Pfam" id="PF00528">
    <property type="entry name" value="BPD_transp_1"/>
    <property type="match status" value="1"/>
</dbReference>
<keyword evidence="7 8" id="KW-0472">Membrane</keyword>
<name>A0ABW7CDH0_9CYAN</name>
<evidence type="ECO:0000256" key="7">
    <source>
        <dbReference type="ARBA" id="ARBA00023136"/>
    </source>
</evidence>
<feature type="transmembrane region" description="Helical" evidence="8">
    <location>
        <begin position="202"/>
        <end position="224"/>
    </location>
</feature>
<evidence type="ECO:0000256" key="5">
    <source>
        <dbReference type="ARBA" id="ARBA00022692"/>
    </source>
</evidence>
<keyword evidence="3" id="KW-1003">Cell membrane</keyword>
<comment type="subcellular location">
    <subcellularLocation>
        <location evidence="1">Cell inner membrane</location>
        <topology evidence="1">Multi-pass membrane protein</topology>
    </subcellularLocation>
    <subcellularLocation>
        <location evidence="8">Cell membrane</location>
        <topology evidence="8">Multi-pass membrane protein</topology>
    </subcellularLocation>
</comment>
<feature type="transmembrane region" description="Helical" evidence="8">
    <location>
        <begin position="257"/>
        <end position="275"/>
    </location>
</feature>
<evidence type="ECO:0000256" key="1">
    <source>
        <dbReference type="ARBA" id="ARBA00004429"/>
    </source>
</evidence>
<gene>
    <name evidence="10" type="ORF">VPK24_16235</name>
</gene>
<keyword evidence="6 8" id="KW-1133">Transmembrane helix</keyword>
<feature type="transmembrane region" description="Helical" evidence="8">
    <location>
        <begin position="381"/>
        <end position="405"/>
    </location>
</feature>
<dbReference type="Gene3D" id="1.10.3720.10">
    <property type="entry name" value="MetI-like"/>
    <property type="match status" value="2"/>
</dbReference>
<evidence type="ECO:0000313" key="10">
    <source>
        <dbReference type="EMBL" id="MFG3819194.1"/>
    </source>
</evidence>
<dbReference type="RefSeq" id="WP_393014935.1">
    <property type="nucleotide sequence ID" value="NZ_JAZAQF010000086.1"/>
</dbReference>
<dbReference type="Proteomes" id="UP001604335">
    <property type="component" value="Unassembled WGS sequence"/>
</dbReference>
<feature type="transmembrane region" description="Helical" evidence="8">
    <location>
        <begin position="351"/>
        <end position="369"/>
    </location>
</feature>
<evidence type="ECO:0000256" key="6">
    <source>
        <dbReference type="ARBA" id="ARBA00022989"/>
    </source>
</evidence>
<dbReference type="InterPro" id="IPR035906">
    <property type="entry name" value="MetI-like_sf"/>
</dbReference>
<sequence length="573" mass="61206">MTVADRRWPPLNFNRFRLRPFSFTEGLWICATVLAAVAVGVPLLASIAAALSASGQTWNHLTRTVLGEYVLASVGLAVGTAGLAIGLGVATAWLVVATQFPGRRWLEWLLLLPLAFPAYLLAYVYTDLLDFYGPIQSWVRSLTGWKFGEYWFPPIRSLPGAILMMGLVLYPYVYMLARVAFLEGAASLLEAGRTLGLNPWQGFWRVALPMARPAIAGGAALVMMEALGDYGTVEFFSVNTFAVGIYRTWFAMGDRPAACQLSALLLGAVLLLVWVEQRSRGGAGYRSSGAYAAQAPYSLRGLRAIGAWVVCGLPLFLGFGLPALLLASMAIRNPNSLLDPSFLLYVRNTAVVASLAAVTAAIIAGAAVYGVRVVSGPLMRFLLKLMALGYAIPGSVAAVGVLISVGWVDQQLATQSLASAPEAEAASSGLLLSGTIGALIFAYWVRFLALALNPIEASLDRIVPNLDGAARIAGLSPGAVLWRVHVPMLRGGLLTALLLVFVDTVKELPATLIVRPFNFDTLAVRAYQLASDERIVDAAGPALAIVAVGIVPVALLSWQISQSRPRRLPNELR</sequence>
<evidence type="ECO:0000256" key="3">
    <source>
        <dbReference type="ARBA" id="ARBA00022475"/>
    </source>
</evidence>
<feature type="transmembrane region" description="Helical" evidence="8">
    <location>
        <begin position="69"/>
        <end position="96"/>
    </location>
</feature>
<accession>A0ABW7CDH0</accession>
<evidence type="ECO:0000256" key="8">
    <source>
        <dbReference type="RuleBase" id="RU363032"/>
    </source>
</evidence>
<keyword evidence="5 8" id="KW-0812">Transmembrane</keyword>
<proteinExistence type="inferred from homology"/>